<dbReference type="Pfam" id="PF19499">
    <property type="entry name" value="DUF6034"/>
    <property type="match status" value="1"/>
</dbReference>
<dbReference type="AlphaFoldDB" id="A0A3R8LDC2"/>
<sequence>MKRKQLLSLLLCGALLSGMAQGCAQLSGIAQGHAKTPEHPLVREKKGPSLENYEKADPLEPAADGSTLARHLQVPDTYEASAASDDNRFQLSCHAQVTVPDVTQIPLWKVSQKPFDEAWISQVTETFFGDAPIYDGDSYFRFSKEQIQERINELKAYEAEGNLDPYGYIAYAQEEGWENPEQYFNLQESISIYEKEYDNTPETIEKTKVTPVLSEDDTGDSSSRYFEGAVELDGSAYRYSMKAGPANSMDIKISRAGTDNSPLEWNYSLYDYQLEGGYYSMENDFPSREKAEEMAGITEKQAVEIADRYMEKLGLTDFSAKNTALSLGRLHPSGPPISYPYSEAGYRISYTRDIQGFPVTDEVDPGLSMPSMDSTTAPWGYEKVYFCVNKDGLQQAEILNLYQVEEQQIDNVTLLSFPEIADIFENMARIKYSDYVSPGESIRLDVTKAVLGYTRIYDPDTDNTSGILVPVWDFFGTKERLVNEESGNSRTKEGIPDQSFLTINAANGTMVDRSLGY</sequence>
<feature type="compositionally biased region" description="Basic and acidic residues" evidence="1">
    <location>
        <begin position="35"/>
        <end position="58"/>
    </location>
</feature>
<evidence type="ECO:0000313" key="3">
    <source>
        <dbReference type="EMBL" id="RRK30883.1"/>
    </source>
</evidence>
<comment type="caution">
    <text evidence="3">The sequence shown here is derived from an EMBL/GenBank/DDBJ whole genome shotgun (WGS) entry which is preliminary data.</text>
</comment>
<organism evidence="3 4">
    <name type="scientific">Schaedlerella arabinosiphila</name>
    <dbReference type="NCBI Taxonomy" id="2044587"/>
    <lineage>
        <taxon>Bacteria</taxon>
        <taxon>Bacillati</taxon>
        <taxon>Bacillota</taxon>
        <taxon>Clostridia</taxon>
        <taxon>Lachnospirales</taxon>
        <taxon>Lachnospiraceae</taxon>
        <taxon>Schaedlerella</taxon>
    </lineage>
</organism>
<dbReference type="InterPro" id="IPR046098">
    <property type="entry name" value="DUF6034"/>
</dbReference>
<gene>
    <name evidence="3" type="ORF">EBB54_05455</name>
</gene>
<dbReference type="Proteomes" id="UP000274920">
    <property type="component" value="Unassembled WGS sequence"/>
</dbReference>
<accession>A0A3R8LDC2</accession>
<dbReference type="EMBL" id="RHJS01000002">
    <property type="protein sequence ID" value="RRK30883.1"/>
    <property type="molecule type" value="Genomic_DNA"/>
</dbReference>
<evidence type="ECO:0000256" key="2">
    <source>
        <dbReference type="SAM" id="SignalP"/>
    </source>
</evidence>
<protein>
    <submittedName>
        <fullName evidence="3">Uncharacterized protein</fullName>
    </submittedName>
</protein>
<name>A0A3R8LDC2_9FIRM</name>
<reference evidence="3" key="1">
    <citation type="submission" date="2018-10" db="EMBL/GenBank/DDBJ databases">
        <title>Schaedlerella arabinophila gen. nov. sp. nov., isolated from the mouse intestinal tract and comparative analysis with the genome of the closely related altered Schaedler flora strain ASF502.</title>
        <authorList>
            <person name="Miyake S."/>
            <person name="Soh M."/>
            <person name="Seedorf H."/>
        </authorList>
    </citation>
    <scope>NUCLEOTIDE SEQUENCE [LARGE SCALE GENOMIC DNA]</scope>
    <source>
        <strain evidence="3">DSM 106076</strain>
    </source>
</reference>
<feature type="chain" id="PRO_5039033450" evidence="2">
    <location>
        <begin position="23"/>
        <end position="517"/>
    </location>
</feature>
<feature type="signal peptide" evidence="2">
    <location>
        <begin position="1"/>
        <end position="22"/>
    </location>
</feature>
<evidence type="ECO:0000256" key="1">
    <source>
        <dbReference type="SAM" id="MobiDB-lite"/>
    </source>
</evidence>
<proteinExistence type="predicted"/>
<keyword evidence="2" id="KW-0732">Signal</keyword>
<dbReference type="PROSITE" id="PS51257">
    <property type="entry name" value="PROKAR_LIPOPROTEIN"/>
    <property type="match status" value="1"/>
</dbReference>
<keyword evidence="4" id="KW-1185">Reference proteome</keyword>
<evidence type="ECO:0000313" key="4">
    <source>
        <dbReference type="Proteomes" id="UP000274920"/>
    </source>
</evidence>
<dbReference type="RefSeq" id="WP_125126653.1">
    <property type="nucleotide sequence ID" value="NZ_RHJS01000002.1"/>
</dbReference>
<feature type="region of interest" description="Disordered" evidence="1">
    <location>
        <begin position="34"/>
        <end position="62"/>
    </location>
</feature>